<keyword evidence="2" id="KW-1185">Reference proteome</keyword>
<comment type="caution">
    <text evidence="1">The sequence shown here is derived from an EMBL/GenBank/DDBJ whole genome shotgun (WGS) entry which is preliminary data.</text>
</comment>
<sequence>MFDADDLLAALDYVPCVSGPQNGVTSYIDEAGLDAYSNLRHPDYAYQLKNLDMKLLGSLPHVEQAPSEVDYDFDLLNPGRQVGSNFTLDDLILDLDPNLAL</sequence>
<accession>A0ABD1VWN3</accession>
<dbReference type="Proteomes" id="UP001604336">
    <property type="component" value="Unassembled WGS sequence"/>
</dbReference>
<evidence type="ECO:0000313" key="2">
    <source>
        <dbReference type="Proteomes" id="UP001604336"/>
    </source>
</evidence>
<dbReference type="AlphaFoldDB" id="A0ABD1VWN3"/>
<name>A0ABD1VWN3_9LAMI</name>
<organism evidence="1 2">
    <name type="scientific">Abeliophyllum distichum</name>
    <dbReference type="NCBI Taxonomy" id="126358"/>
    <lineage>
        <taxon>Eukaryota</taxon>
        <taxon>Viridiplantae</taxon>
        <taxon>Streptophyta</taxon>
        <taxon>Embryophyta</taxon>
        <taxon>Tracheophyta</taxon>
        <taxon>Spermatophyta</taxon>
        <taxon>Magnoliopsida</taxon>
        <taxon>eudicotyledons</taxon>
        <taxon>Gunneridae</taxon>
        <taxon>Pentapetalae</taxon>
        <taxon>asterids</taxon>
        <taxon>lamiids</taxon>
        <taxon>Lamiales</taxon>
        <taxon>Oleaceae</taxon>
        <taxon>Forsythieae</taxon>
        <taxon>Abeliophyllum</taxon>
    </lineage>
</organism>
<gene>
    <name evidence="1" type="ORF">Adt_02787</name>
</gene>
<dbReference type="EMBL" id="JBFOLK010000001">
    <property type="protein sequence ID" value="KAL2541809.1"/>
    <property type="molecule type" value="Genomic_DNA"/>
</dbReference>
<reference evidence="2" key="1">
    <citation type="submission" date="2024-07" db="EMBL/GenBank/DDBJ databases">
        <title>Two chromosome-level genome assemblies of Korean endemic species Abeliophyllum distichum and Forsythia ovata (Oleaceae).</title>
        <authorList>
            <person name="Jang H."/>
        </authorList>
    </citation>
    <scope>NUCLEOTIDE SEQUENCE [LARGE SCALE GENOMIC DNA]</scope>
</reference>
<evidence type="ECO:0000313" key="1">
    <source>
        <dbReference type="EMBL" id="KAL2541809.1"/>
    </source>
</evidence>
<protein>
    <submittedName>
        <fullName evidence="1">AP2/ERF transcription factor</fullName>
    </submittedName>
</protein>
<proteinExistence type="predicted"/>